<evidence type="ECO:0000256" key="14">
    <source>
        <dbReference type="PIRSR" id="PIRSR036426-1"/>
    </source>
</evidence>
<dbReference type="Pfam" id="PF13241">
    <property type="entry name" value="NAD_binding_7"/>
    <property type="match status" value="1"/>
</dbReference>
<dbReference type="SUPFAM" id="SSF51735">
    <property type="entry name" value="NAD(P)-binding Rossmann-fold domains"/>
    <property type="match status" value="1"/>
</dbReference>
<dbReference type="RefSeq" id="WP_321535892.1">
    <property type="nucleotide sequence ID" value="NZ_JARGDL010000010.1"/>
</dbReference>
<dbReference type="GO" id="GO:0043115">
    <property type="term" value="F:precorrin-2 dehydrogenase activity"/>
    <property type="evidence" value="ECO:0007669"/>
    <property type="project" value="UniProtKB-EC"/>
</dbReference>
<evidence type="ECO:0000256" key="13">
    <source>
        <dbReference type="ARBA" id="ARBA00047561"/>
    </source>
</evidence>
<dbReference type="InterPro" id="IPR006367">
    <property type="entry name" value="Sirohaem_synthase_N"/>
</dbReference>
<keyword evidence="6" id="KW-0949">S-adenosyl-L-methionine</keyword>
<comment type="catalytic activity">
    <reaction evidence="13">
        <text>precorrin-2 + NAD(+) = sirohydrochlorin + NADH + 2 H(+)</text>
        <dbReference type="Rhea" id="RHEA:15613"/>
        <dbReference type="ChEBI" id="CHEBI:15378"/>
        <dbReference type="ChEBI" id="CHEBI:57540"/>
        <dbReference type="ChEBI" id="CHEBI:57945"/>
        <dbReference type="ChEBI" id="CHEBI:58351"/>
        <dbReference type="ChEBI" id="CHEBI:58827"/>
        <dbReference type="EC" id="1.3.1.76"/>
    </reaction>
</comment>
<keyword evidence="9" id="KW-0456">Lyase</keyword>
<dbReference type="InterPro" id="IPR035996">
    <property type="entry name" value="4pyrrol_Methylase_sf"/>
</dbReference>
<evidence type="ECO:0000256" key="6">
    <source>
        <dbReference type="ARBA" id="ARBA00022691"/>
    </source>
</evidence>
<keyword evidence="7" id="KW-0560">Oxidoreductase</keyword>
<evidence type="ECO:0000259" key="17">
    <source>
        <dbReference type="Pfam" id="PF14824"/>
    </source>
</evidence>
<dbReference type="PANTHER" id="PTHR45790">
    <property type="entry name" value="SIROHEME SYNTHASE-RELATED"/>
    <property type="match status" value="1"/>
</dbReference>
<evidence type="ECO:0000256" key="11">
    <source>
        <dbReference type="ARBA" id="ARBA00023268"/>
    </source>
</evidence>
<keyword evidence="3" id="KW-0169">Cobalamin biosynthesis</keyword>
<comment type="caution">
    <text evidence="18">The sequence shown here is derived from an EMBL/GenBank/DDBJ whole genome shotgun (WGS) entry which is preliminary data.</text>
</comment>
<dbReference type="EMBL" id="JARGDL010000010">
    <property type="protein sequence ID" value="MDF1612124.1"/>
    <property type="molecule type" value="Genomic_DNA"/>
</dbReference>
<dbReference type="InterPro" id="IPR012409">
    <property type="entry name" value="Sirohaem_synth"/>
</dbReference>
<evidence type="ECO:0000256" key="10">
    <source>
        <dbReference type="ARBA" id="ARBA00023244"/>
    </source>
</evidence>
<dbReference type="Gene3D" id="3.30.950.10">
    <property type="entry name" value="Methyltransferase, Cobalt-precorrin-4 Transmethylase, Domain 2"/>
    <property type="match status" value="1"/>
</dbReference>
<comment type="pathway">
    <text evidence="12">Porphyrin-containing compound metabolism; siroheme biosynthesis; precorrin-2 from uroporphyrinogen III: step 1/1.</text>
</comment>
<dbReference type="GO" id="GO:0009236">
    <property type="term" value="P:cobalamin biosynthetic process"/>
    <property type="evidence" value="ECO:0007669"/>
    <property type="project" value="UniProtKB-KW"/>
</dbReference>
<feature type="active site" description="Proton donor" evidence="14">
    <location>
        <position position="237"/>
    </location>
</feature>
<dbReference type="InterPro" id="IPR036291">
    <property type="entry name" value="NAD(P)-bd_dom_sf"/>
</dbReference>
<evidence type="ECO:0000256" key="1">
    <source>
        <dbReference type="ARBA" id="ARBA00005010"/>
    </source>
</evidence>
<keyword evidence="11" id="KW-0511">Multifunctional enzyme</keyword>
<comment type="pathway">
    <text evidence="1">Porphyrin-containing compound metabolism; siroheme biosynthesis; sirohydrochlorin from precorrin-2: step 1/1.</text>
</comment>
<evidence type="ECO:0000256" key="3">
    <source>
        <dbReference type="ARBA" id="ARBA00022573"/>
    </source>
</evidence>
<keyword evidence="8" id="KW-0520">NAD</keyword>
<dbReference type="Proteomes" id="UP001221302">
    <property type="component" value="Unassembled WGS sequence"/>
</dbReference>
<keyword evidence="5 15" id="KW-0808">Transferase</keyword>
<dbReference type="GO" id="GO:0051266">
    <property type="term" value="F:sirohydrochlorin ferrochelatase activity"/>
    <property type="evidence" value="ECO:0007669"/>
    <property type="project" value="InterPro"/>
</dbReference>
<sequence length="450" mass="50333">MEKINKYKINSLPILLRNPKILLIGGGNVAFQKAKVLIENEIEFFIIAEKVCEELKYFNIPYKQKKFEKSDADNFNIIINATGNDEVKNIINEIKKERFILVNTVDVPEECDFYFSSLLLYKNLKIAVSSDGASPTLTQIVRDKIKQLLPDRLGEFAEKKLYERINSKIEIEKTKKETLRLFGKVYIIGCGIGGVDFLTIKAFKTLQYLNIVFYDHLIDDEILDILPKKTKKIYVGKCKGKHSLSQDEINNLLLEFALKGMKVGRLKNGDPFIFGRGAEEAEFLINNNIDVEIIPGISSAFAAPLAAGIPPTSRGFANSVSVVTGHISGGAFDSSWIELLKRKNHTTIVLMGLTQVENIYHYAINSGIDKNLPVAIVSNAASSNQKVFTGNLENLIALSKEATSPAVLIFGEVIKYSNILPHYEAGFNELNYLSTETSSNDLLKKERVLL</sequence>
<name>A0AAE3P0L5_9BACT</name>
<evidence type="ECO:0000256" key="12">
    <source>
        <dbReference type="ARBA" id="ARBA00025705"/>
    </source>
</evidence>
<keyword evidence="4 15" id="KW-0489">Methyltransferase</keyword>
<protein>
    <submittedName>
        <fullName evidence="18">Uroporphyrinogen-III C-methyltransferase</fullName>
        <ecNumber evidence="18">2.1.1.107</ecNumber>
    </submittedName>
</protein>
<evidence type="ECO:0000313" key="19">
    <source>
        <dbReference type="Proteomes" id="UP001221302"/>
    </source>
</evidence>
<keyword evidence="19" id="KW-1185">Reference proteome</keyword>
<dbReference type="NCBIfam" id="TIGR01470">
    <property type="entry name" value="cysG_Nterm"/>
    <property type="match status" value="1"/>
</dbReference>
<dbReference type="SUPFAM" id="SSF75615">
    <property type="entry name" value="Siroheme synthase middle domains-like"/>
    <property type="match status" value="1"/>
</dbReference>
<dbReference type="InterPro" id="IPR003043">
    <property type="entry name" value="Uropor_MeTrfase_CS"/>
</dbReference>
<dbReference type="Pfam" id="PF14824">
    <property type="entry name" value="Sirohm_synth_M"/>
    <property type="match status" value="1"/>
</dbReference>
<dbReference type="PROSITE" id="PS00840">
    <property type="entry name" value="SUMT_2"/>
    <property type="match status" value="1"/>
</dbReference>
<evidence type="ECO:0000256" key="4">
    <source>
        <dbReference type="ARBA" id="ARBA00022603"/>
    </source>
</evidence>
<dbReference type="NCBIfam" id="TIGR01469">
    <property type="entry name" value="cobA_cysG_Cterm"/>
    <property type="match status" value="1"/>
</dbReference>
<evidence type="ECO:0000256" key="5">
    <source>
        <dbReference type="ARBA" id="ARBA00022679"/>
    </source>
</evidence>
<dbReference type="EC" id="2.1.1.107" evidence="18"/>
<dbReference type="InterPro" id="IPR014776">
    <property type="entry name" value="4pyrrole_Mease_sub2"/>
</dbReference>
<dbReference type="NCBIfam" id="NF004790">
    <property type="entry name" value="PRK06136.1"/>
    <property type="match status" value="1"/>
</dbReference>
<dbReference type="InterPro" id="IPR000878">
    <property type="entry name" value="4pyrrol_Mease"/>
</dbReference>
<gene>
    <name evidence="18" type="primary">cobA</name>
    <name evidence="18" type="ORF">P0M35_08175</name>
</gene>
<dbReference type="Pfam" id="PF00590">
    <property type="entry name" value="TP_methylase"/>
    <property type="match status" value="1"/>
</dbReference>
<dbReference type="Gene3D" id="3.40.50.720">
    <property type="entry name" value="NAD(P)-binding Rossmann-like Domain"/>
    <property type="match status" value="1"/>
</dbReference>
<dbReference type="InterPro" id="IPR006366">
    <property type="entry name" value="CobA/CysG_C"/>
</dbReference>
<reference evidence="18" key="1">
    <citation type="submission" date="2023-03" db="EMBL/GenBank/DDBJ databases">
        <title>Stygiobacter electus gen. nov., sp. nov., facultatively anaerobic thermotolerant bacterium of the class Ignavibacteria from a well of Yessentuki mineral water deposit.</title>
        <authorList>
            <person name="Podosokorskaya O.A."/>
            <person name="Elcheninov A.G."/>
            <person name="Petrova N.F."/>
            <person name="Zavarzina D.G."/>
            <person name="Kublanov I.V."/>
            <person name="Merkel A.Y."/>
        </authorList>
    </citation>
    <scope>NUCLEOTIDE SEQUENCE</scope>
    <source>
        <strain evidence="18">09-Me</strain>
    </source>
</reference>
<organism evidence="18 19">
    <name type="scientific">Stygiobacter electus</name>
    <dbReference type="NCBI Taxonomy" id="3032292"/>
    <lineage>
        <taxon>Bacteria</taxon>
        <taxon>Pseudomonadati</taxon>
        <taxon>Ignavibacteriota</taxon>
        <taxon>Ignavibacteria</taxon>
        <taxon>Ignavibacteriales</taxon>
        <taxon>Melioribacteraceae</taxon>
        <taxon>Stygiobacter</taxon>
    </lineage>
</organism>
<evidence type="ECO:0000313" key="18">
    <source>
        <dbReference type="EMBL" id="MDF1612124.1"/>
    </source>
</evidence>
<evidence type="ECO:0000256" key="8">
    <source>
        <dbReference type="ARBA" id="ARBA00023027"/>
    </source>
</evidence>
<feature type="domain" description="Siroheme synthase central" evidence="17">
    <location>
        <begin position="123"/>
        <end position="147"/>
    </location>
</feature>
<dbReference type="GO" id="GO:0019354">
    <property type="term" value="P:siroheme biosynthetic process"/>
    <property type="evidence" value="ECO:0007669"/>
    <property type="project" value="InterPro"/>
</dbReference>
<dbReference type="CDD" id="cd11642">
    <property type="entry name" value="SUMT"/>
    <property type="match status" value="1"/>
</dbReference>
<dbReference type="GO" id="GO:0032259">
    <property type="term" value="P:methylation"/>
    <property type="evidence" value="ECO:0007669"/>
    <property type="project" value="UniProtKB-KW"/>
</dbReference>
<evidence type="ECO:0000259" key="16">
    <source>
        <dbReference type="Pfam" id="PF00590"/>
    </source>
</evidence>
<dbReference type="GO" id="GO:0051287">
    <property type="term" value="F:NAD binding"/>
    <property type="evidence" value="ECO:0007669"/>
    <property type="project" value="InterPro"/>
</dbReference>
<dbReference type="InterPro" id="IPR014777">
    <property type="entry name" value="4pyrrole_Mease_sub1"/>
</dbReference>
<evidence type="ECO:0000256" key="7">
    <source>
        <dbReference type="ARBA" id="ARBA00023002"/>
    </source>
</evidence>
<dbReference type="Gene3D" id="3.30.160.110">
    <property type="entry name" value="Siroheme synthase, domain 2"/>
    <property type="match status" value="1"/>
</dbReference>
<dbReference type="SUPFAM" id="SSF53790">
    <property type="entry name" value="Tetrapyrrole methylase"/>
    <property type="match status" value="1"/>
</dbReference>
<dbReference type="PANTHER" id="PTHR45790:SF3">
    <property type="entry name" value="S-ADENOSYL-L-METHIONINE-DEPENDENT UROPORPHYRINOGEN III METHYLTRANSFERASE, CHLOROPLASTIC"/>
    <property type="match status" value="1"/>
</dbReference>
<comment type="similarity">
    <text evidence="2 15">Belongs to the precorrin methyltransferase family.</text>
</comment>
<dbReference type="PIRSF" id="PIRSF036426">
    <property type="entry name" value="Sirohaem_synth"/>
    <property type="match status" value="1"/>
</dbReference>
<evidence type="ECO:0000256" key="15">
    <source>
        <dbReference type="RuleBase" id="RU003960"/>
    </source>
</evidence>
<dbReference type="AlphaFoldDB" id="A0AAE3P0L5"/>
<accession>A0AAE3P0L5</accession>
<proteinExistence type="inferred from homology"/>
<feature type="domain" description="Tetrapyrrole methylase" evidence="16">
    <location>
        <begin position="184"/>
        <end position="395"/>
    </location>
</feature>
<evidence type="ECO:0000256" key="9">
    <source>
        <dbReference type="ARBA" id="ARBA00023239"/>
    </source>
</evidence>
<dbReference type="InterPro" id="IPR050161">
    <property type="entry name" value="Siro_Cobalamin_biosynth"/>
</dbReference>
<dbReference type="GO" id="GO:0004851">
    <property type="term" value="F:uroporphyrin-III C-methyltransferase activity"/>
    <property type="evidence" value="ECO:0007669"/>
    <property type="project" value="UniProtKB-EC"/>
</dbReference>
<dbReference type="Gene3D" id="3.40.1010.10">
    <property type="entry name" value="Cobalt-precorrin-4 Transmethylase, Domain 1"/>
    <property type="match status" value="1"/>
</dbReference>
<keyword evidence="10" id="KW-0627">Porphyrin biosynthesis</keyword>
<dbReference type="InterPro" id="IPR028281">
    <property type="entry name" value="Sirohaem_synthase_central"/>
</dbReference>
<evidence type="ECO:0000256" key="2">
    <source>
        <dbReference type="ARBA" id="ARBA00005879"/>
    </source>
</evidence>
<feature type="active site" description="Proton acceptor" evidence="14">
    <location>
        <position position="215"/>
    </location>
</feature>
<dbReference type="FunFam" id="3.40.1010.10:FF:000001">
    <property type="entry name" value="Siroheme synthase"/>
    <property type="match status" value="1"/>
</dbReference>